<evidence type="ECO:0000313" key="1">
    <source>
        <dbReference type="EMBL" id="ANP79337.1"/>
    </source>
</evidence>
<dbReference type="AlphaFoldDB" id="A0A1B1C3G4"/>
<sequence length="119" mass="13200">MTNGTVGVEVTYGEFESLTRAVGVIRSIGDSNLEDDLLVVGCFIERLRKAKEQDIFLACFNMVNSLNGEQLSSLSTVQKKEVSEKIIKTLSIESLTQLFKAFDGNDVYQVIAAYVDVRK</sequence>
<reference evidence="1" key="1">
    <citation type="journal article" date="2012" name="Science">
        <title>Ecological populations of bacteria act as socially cohesive units of antibiotic production and resistance.</title>
        <authorList>
            <person name="Cordero O.X."/>
            <person name="Wildschutte H."/>
            <person name="Kirkup B."/>
            <person name="Proehl S."/>
            <person name="Ngo L."/>
            <person name="Hussain F."/>
            <person name="Le Roux F."/>
            <person name="Mincer T."/>
            <person name="Polz M.F."/>
        </authorList>
    </citation>
    <scope>NUCLEOTIDE SEQUENCE</scope>
    <source>
        <strain evidence="1">9CS106</strain>
    </source>
</reference>
<gene>
    <name evidence="1" type="ORF">A134_23270</name>
</gene>
<organism evidence="1">
    <name type="scientific">Vibrio crassostreae 9CS106</name>
    <dbReference type="NCBI Taxonomy" id="1191300"/>
    <lineage>
        <taxon>Bacteria</taxon>
        <taxon>Pseudomonadati</taxon>
        <taxon>Pseudomonadota</taxon>
        <taxon>Gammaproteobacteria</taxon>
        <taxon>Vibrionales</taxon>
        <taxon>Vibrionaceae</taxon>
        <taxon>Vibrio</taxon>
    </lineage>
</organism>
<proteinExistence type="predicted"/>
<protein>
    <submittedName>
        <fullName evidence="1">Uncharacterized protein</fullName>
    </submittedName>
</protein>
<accession>A0A1B1C3G4</accession>
<name>A0A1B1C3G4_9VIBR</name>
<dbReference type="EMBL" id="CP016231">
    <property type="protein sequence ID" value="ANP79337.1"/>
    <property type="molecule type" value="Genomic_DNA"/>
</dbReference>
<reference evidence="1" key="2">
    <citation type="submission" date="2016-06" db="EMBL/GenBank/DDBJ databases">
        <title>Adaptive Radiation by Waves of Gene Transfer Leads to Fine-Scale Resource Partitioning in Marine Microbes.</title>
        <authorList>
            <person name="Hehemann J.-H."/>
            <person name="Arevalo P."/>
            <person name="Datta M.S."/>
            <person name="Yu X."/>
            <person name="Corzett C.H."/>
            <person name="Henschel A."/>
            <person name="Preheim S.P."/>
            <person name="Timberlake S."/>
            <person name="Alm E.J."/>
            <person name="Polz M.F."/>
        </authorList>
    </citation>
    <scope>NUCLEOTIDE SEQUENCE</scope>
    <source>
        <strain evidence="1">9CS106</strain>
    </source>
</reference>